<reference evidence="7" key="1">
    <citation type="submission" date="2024-03" db="EMBL/GenBank/DDBJ databases">
        <title>WGS assembly of Saponaria officinalis var. Norfolk2.</title>
        <authorList>
            <person name="Jenkins J."/>
            <person name="Shu S."/>
            <person name="Grimwood J."/>
            <person name="Barry K."/>
            <person name="Goodstein D."/>
            <person name="Schmutz J."/>
            <person name="Leebens-Mack J."/>
            <person name="Osbourn A."/>
        </authorList>
    </citation>
    <scope>NUCLEOTIDE SEQUENCE [LARGE SCALE GENOMIC DNA]</scope>
    <source>
        <strain evidence="7">JIC</strain>
    </source>
</reference>
<organism evidence="7 8">
    <name type="scientific">Saponaria officinalis</name>
    <name type="common">Common soapwort</name>
    <name type="synonym">Lychnis saponaria</name>
    <dbReference type="NCBI Taxonomy" id="3572"/>
    <lineage>
        <taxon>Eukaryota</taxon>
        <taxon>Viridiplantae</taxon>
        <taxon>Streptophyta</taxon>
        <taxon>Embryophyta</taxon>
        <taxon>Tracheophyta</taxon>
        <taxon>Spermatophyta</taxon>
        <taxon>Magnoliopsida</taxon>
        <taxon>eudicotyledons</taxon>
        <taxon>Gunneridae</taxon>
        <taxon>Pentapetalae</taxon>
        <taxon>Caryophyllales</taxon>
        <taxon>Caryophyllaceae</taxon>
        <taxon>Caryophylleae</taxon>
        <taxon>Saponaria</taxon>
    </lineage>
</organism>
<keyword evidence="8" id="KW-1185">Reference proteome</keyword>
<evidence type="ECO:0000256" key="5">
    <source>
        <dbReference type="RuleBase" id="RU369093"/>
    </source>
</evidence>
<dbReference type="AlphaFoldDB" id="A0AAW1NGL1"/>
<dbReference type="CDD" id="cd16664">
    <property type="entry name" value="RING-Ubox_PUB"/>
    <property type="match status" value="1"/>
</dbReference>
<dbReference type="EMBL" id="JBDFQZ010000001">
    <property type="protein sequence ID" value="KAK9755838.1"/>
    <property type="molecule type" value="Genomic_DNA"/>
</dbReference>
<dbReference type="InterPro" id="IPR011989">
    <property type="entry name" value="ARM-like"/>
</dbReference>
<comment type="catalytic activity">
    <reaction evidence="1 5">
        <text>S-ubiquitinyl-[E2 ubiquitin-conjugating enzyme]-L-cysteine + [acceptor protein]-L-lysine = [E2 ubiquitin-conjugating enzyme]-L-cysteine + N(6)-ubiquitinyl-[acceptor protein]-L-lysine.</text>
        <dbReference type="EC" id="2.3.2.27"/>
    </reaction>
</comment>
<dbReference type="Gene3D" id="3.30.40.10">
    <property type="entry name" value="Zinc/RING finger domain, C3HC4 (zinc finger)"/>
    <property type="match status" value="1"/>
</dbReference>
<dbReference type="InterPro" id="IPR058678">
    <property type="entry name" value="ARM_PUB"/>
</dbReference>
<evidence type="ECO:0000313" key="7">
    <source>
        <dbReference type="EMBL" id="KAK9755838.1"/>
    </source>
</evidence>
<sequence length="427" mass="47770">MSEFDQEIDVPQYFLCPISLQIMKDPVTTTTGITYDRESIDQWLKEAVDPVCPVTKQPLPMGSDLTPNHTLRRLIQAWCVANARHGVERIPTPRAALTRAHISKILRGLTVPRLQSPALDQLLVIATSDGHFDDKKVMVESGVVKAVVLFIVKCYKEGKTTPLLEKALKVVTAVGTPASPEVKAVYAENYELVDSISWILNENKFSNSTRNYAVIFLKDVVKVASSNPIDRLNLEFFKGVVKILKSRGEQKDADLPGPMRAALRVLIELCPHGRNRYKIIESNVIFELIELELGLALAQTERRKVSELIFCLLAQLCSCAEGRARFLAHSGAIAIVSNRILRVSPVVDDRAVHILALISKCSATNEALQEMLKVGAVSKLCMVLQADCAKYLKDKAREILRMHSYVWNNSPCIQVNYLMTRYPLMQF</sequence>
<proteinExistence type="predicted"/>
<dbReference type="SUPFAM" id="SSF48371">
    <property type="entry name" value="ARM repeat"/>
    <property type="match status" value="1"/>
</dbReference>
<dbReference type="Gene3D" id="1.25.10.10">
    <property type="entry name" value="Leucine-rich Repeat Variant"/>
    <property type="match status" value="1"/>
</dbReference>
<keyword evidence="4 5" id="KW-0833">Ubl conjugation pathway</keyword>
<dbReference type="Pfam" id="PF25598">
    <property type="entry name" value="ARM_PUB"/>
    <property type="match status" value="1"/>
</dbReference>
<accession>A0AAW1NGL1</accession>
<comment type="caution">
    <text evidence="7">The sequence shown here is derived from an EMBL/GenBank/DDBJ whole genome shotgun (WGS) entry which is preliminary data.</text>
</comment>
<dbReference type="Pfam" id="PF04564">
    <property type="entry name" value="U-box"/>
    <property type="match status" value="1"/>
</dbReference>
<protein>
    <recommendedName>
        <fullName evidence="5 6">U-box domain-containing protein</fullName>
        <ecNumber evidence="5">2.3.2.27</ecNumber>
    </recommendedName>
    <alternativeName>
        <fullName evidence="5">RING-type E3 ubiquitin transferase PUB</fullName>
    </alternativeName>
</protein>
<name>A0AAW1NGL1_SAPOF</name>
<dbReference type="GO" id="GO:0061630">
    <property type="term" value="F:ubiquitin protein ligase activity"/>
    <property type="evidence" value="ECO:0007669"/>
    <property type="project" value="UniProtKB-UniRule"/>
</dbReference>
<comment type="function">
    <text evidence="5">Functions as an E3 ubiquitin ligase.</text>
</comment>
<gene>
    <name evidence="7" type="ORF">RND81_01G054300</name>
</gene>
<comment type="pathway">
    <text evidence="2 5">Protein modification; protein ubiquitination.</text>
</comment>
<evidence type="ECO:0000256" key="4">
    <source>
        <dbReference type="ARBA" id="ARBA00022786"/>
    </source>
</evidence>
<dbReference type="SUPFAM" id="SSF57850">
    <property type="entry name" value="RING/U-box"/>
    <property type="match status" value="1"/>
</dbReference>
<evidence type="ECO:0000256" key="3">
    <source>
        <dbReference type="ARBA" id="ARBA00022679"/>
    </source>
</evidence>
<evidence type="ECO:0000256" key="2">
    <source>
        <dbReference type="ARBA" id="ARBA00004906"/>
    </source>
</evidence>
<evidence type="ECO:0000256" key="1">
    <source>
        <dbReference type="ARBA" id="ARBA00000900"/>
    </source>
</evidence>
<dbReference type="GO" id="GO:0016567">
    <property type="term" value="P:protein ubiquitination"/>
    <property type="evidence" value="ECO:0007669"/>
    <property type="project" value="UniProtKB-UniRule"/>
</dbReference>
<dbReference type="PANTHER" id="PTHR22849">
    <property type="entry name" value="WDSAM1 PROTEIN"/>
    <property type="match status" value="1"/>
</dbReference>
<dbReference type="InterPro" id="IPR045210">
    <property type="entry name" value="RING-Ubox_PUB"/>
</dbReference>
<dbReference type="InterPro" id="IPR016024">
    <property type="entry name" value="ARM-type_fold"/>
</dbReference>
<feature type="domain" description="U-box" evidence="6">
    <location>
        <begin position="9"/>
        <end position="85"/>
    </location>
</feature>
<dbReference type="Proteomes" id="UP001443914">
    <property type="component" value="Unassembled WGS sequence"/>
</dbReference>
<evidence type="ECO:0000259" key="6">
    <source>
        <dbReference type="PROSITE" id="PS51698"/>
    </source>
</evidence>
<dbReference type="PANTHER" id="PTHR22849:SF128">
    <property type="entry name" value="U-BOX DOMAIN-CONTAINING PROTEIN"/>
    <property type="match status" value="1"/>
</dbReference>
<keyword evidence="3 5" id="KW-0808">Transferase</keyword>
<dbReference type="SMART" id="SM00504">
    <property type="entry name" value="Ubox"/>
    <property type="match status" value="1"/>
</dbReference>
<dbReference type="EC" id="2.3.2.27" evidence="5"/>
<dbReference type="InterPro" id="IPR045185">
    <property type="entry name" value="PUB22/23/24-like"/>
</dbReference>
<dbReference type="InterPro" id="IPR003613">
    <property type="entry name" value="Ubox_domain"/>
</dbReference>
<dbReference type="PROSITE" id="PS51698">
    <property type="entry name" value="U_BOX"/>
    <property type="match status" value="1"/>
</dbReference>
<evidence type="ECO:0000313" key="8">
    <source>
        <dbReference type="Proteomes" id="UP001443914"/>
    </source>
</evidence>
<dbReference type="InterPro" id="IPR013083">
    <property type="entry name" value="Znf_RING/FYVE/PHD"/>
</dbReference>